<keyword evidence="4" id="KW-1185">Reference proteome</keyword>
<keyword evidence="2" id="KW-0812">Transmembrane</keyword>
<feature type="region of interest" description="Disordered" evidence="1">
    <location>
        <begin position="22"/>
        <end position="52"/>
    </location>
</feature>
<keyword evidence="2" id="KW-1133">Transmembrane helix</keyword>
<dbReference type="EMBL" id="CAJNOM010000001">
    <property type="protein sequence ID" value="CAF0729620.1"/>
    <property type="molecule type" value="Genomic_DNA"/>
</dbReference>
<feature type="compositionally biased region" description="Basic residues" evidence="1">
    <location>
        <begin position="22"/>
        <end position="36"/>
    </location>
</feature>
<feature type="compositionally biased region" description="Basic and acidic residues" evidence="1">
    <location>
        <begin position="69"/>
        <end position="96"/>
    </location>
</feature>
<accession>A0A813MWQ7</accession>
<gene>
    <name evidence="3" type="ORF">QVE165_LOCUS147</name>
</gene>
<dbReference type="Gene3D" id="2.60.120.260">
    <property type="entry name" value="Galactose-binding domain-like"/>
    <property type="match status" value="1"/>
</dbReference>
<reference evidence="3" key="1">
    <citation type="submission" date="2021-02" db="EMBL/GenBank/DDBJ databases">
        <authorList>
            <person name="Nowell W R."/>
        </authorList>
    </citation>
    <scope>NUCLEOTIDE SEQUENCE</scope>
</reference>
<protein>
    <submittedName>
        <fullName evidence="3">Uncharacterized protein</fullName>
    </submittedName>
</protein>
<feature type="region of interest" description="Disordered" evidence="1">
    <location>
        <begin position="64"/>
        <end position="99"/>
    </location>
</feature>
<organism evidence="3 4">
    <name type="scientific">Adineta steineri</name>
    <dbReference type="NCBI Taxonomy" id="433720"/>
    <lineage>
        <taxon>Eukaryota</taxon>
        <taxon>Metazoa</taxon>
        <taxon>Spiralia</taxon>
        <taxon>Gnathifera</taxon>
        <taxon>Rotifera</taxon>
        <taxon>Eurotatoria</taxon>
        <taxon>Bdelloidea</taxon>
        <taxon>Adinetida</taxon>
        <taxon>Adinetidae</taxon>
        <taxon>Adineta</taxon>
    </lineage>
</organism>
<feature type="compositionally biased region" description="Polar residues" evidence="1">
    <location>
        <begin position="37"/>
        <end position="52"/>
    </location>
</feature>
<keyword evidence="2" id="KW-0472">Membrane</keyword>
<proteinExistence type="predicted"/>
<evidence type="ECO:0000313" key="3">
    <source>
        <dbReference type="EMBL" id="CAF0729620.1"/>
    </source>
</evidence>
<evidence type="ECO:0000313" key="4">
    <source>
        <dbReference type="Proteomes" id="UP000663832"/>
    </source>
</evidence>
<comment type="caution">
    <text evidence="3">The sequence shown here is derived from an EMBL/GenBank/DDBJ whole genome shotgun (WGS) entry which is preliminary data.</text>
</comment>
<name>A0A813MWQ7_9BILA</name>
<sequence>MAIRVTHDKSVTVRLTLRKSLKRQSKFAKHRQHTKKSAQSARSLITSNQLKENTRITHVSTTKKIVKNKQKDKEDNDTQHDAIQSHDNTHKQHSEDNTEISHTAERIHYTNSDHALITSESYFQQQQQQQQNIDPTENKTILVTPPSINYSNQTHHINTSSYLPQPNRKNVNLLNETTAKSSSSLINKTLSVLARSNKKSSVHPTNEQQNQQLSKKKKKKTIPLCIMILVSALSCLLITGIILAIVIPLTIRKNTATISATSTSTTLTPVCTTSSTTACSTVMYNYLNSLYSAPGGWVYISCCYIAPTMNQITIDFGCQEDDTGYWMIDDVSAQQNGGELISNGGFESGLSNWTSTVYSNATSSTAVDTTSGSQHSNSAYLQCASANAPSYVKQIFSIIQGQNTLISFWWNYTPELGFPSGTSELTVTLT</sequence>
<dbReference type="AlphaFoldDB" id="A0A813MWQ7"/>
<dbReference type="OrthoDB" id="10040866at2759"/>
<evidence type="ECO:0000256" key="2">
    <source>
        <dbReference type="SAM" id="Phobius"/>
    </source>
</evidence>
<dbReference type="Proteomes" id="UP000663832">
    <property type="component" value="Unassembled WGS sequence"/>
</dbReference>
<evidence type="ECO:0000256" key="1">
    <source>
        <dbReference type="SAM" id="MobiDB-lite"/>
    </source>
</evidence>
<feature type="transmembrane region" description="Helical" evidence="2">
    <location>
        <begin position="224"/>
        <end position="249"/>
    </location>
</feature>